<reference evidence="3" key="1">
    <citation type="submission" date="2025-05" db="UniProtKB">
        <authorList>
            <consortium name="EnsemblMetazoa"/>
        </authorList>
    </citation>
    <scope>IDENTIFICATION</scope>
</reference>
<feature type="compositionally biased region" description="Basic and acidic residues" evidence="1">
    <location>
        <begin position="379"/>
        <end position="399"/>
    </location>
</feature>
<accession>A0ABM5IQC7</accession>
<keyword evidence="4" id="KW-1185">Reference proteome</keyword>
<feature type="compositionally biased region" description="Basic and acidic residues" evidence="1">
    <location>
        <begin position="420"/>
        <end position="430"/>
    </location>
</feature>
<dbReference type="Proteomes" id="UP001652700">
    <property type="component" value="Unplaced"/>
</dbReference>
<proteinExistence type="predicted"/>
<keyword evidence="2" id="KW-0732">Signal</keyword>
<protein>
    <submittedName>
        <fullName evidence="3">Uncharacterized protein</fullName>
    </submittedName>
</protein>
<name>A0ABM5IQC7_DIAVI</name>
<evidence type="ECO:0000256" key="2">
    <source>
        <dbReference type="SAM" id="SignalP"/>
    </source>
</evidence>
<feature type="signal peptide" evidence="2">
    <location>
        <begin position="1"/>
        <end position="26"/>
    </location>
</feature>
<evidence type="ECO:0000313" key="3">
    <source>
        <dbReference type="EnsemblMetazoa" id="XP_028138759.2"/>
    </source>
</evidence>
<feature type="chain" id="PRO_5046411055" evidence="2">
    <location>
        <begin position="27"/>
        <end position="509"/>
    </location>
</feature>
<evidence type="ECO:0000313" key="4">
    <source>
        <dbReference type="Proteomes" id="UP001652700"/>
    </source>
</evidence>
<feature type="region of interest" description="Disordered" evidence="1">
    <location>
        <begin position="367"/>
        <end position="436"/>
    </location>
</feature>
<organism evidence="3 4">
    <name type="scientific">Diabrotica virgifera virgifera</name>
    <name type="common">western corn rootworm</name>
    <dbReference type="NCBI Taxonomy" id="50390"/>
    <lineage>
        <taxon>Eukaryota</taxon>
        <taxon>Metazoa</taxon>
        <taxon>Ecdysozoa</taxon>
        <taxon>Arthropoda</taxon>
        <taxon>Hexapoda</taxon>
        <taxon>Insecta</taxon>
        <taxon>Pterygota</taxon>
        <taxon>Neoptera</taxon>
        <taxon>Endopterygota</taxon>
        <taxon>Coleoptera</taxon>
        <taxon>Polyphaga</taxon>
        <taxon>Cucujiformia</taxon>
        <taxon>Chrysomeloidea</taxon>
        <taxon>Chrysomelidae</taxon>
        <taxon>Galerucinae</taxon>
        <taxon>Diabroticina</taxon>
        <taxon>Diabroticites</taxon>
        <taxon>Diabrotica</taxon>
    </lineage>
</organism>
<evidence type="ECO:0000256" key="1">
    <source>
        <dbReference type="SAM" id="MobiDB-lite"/>
    </source>
</evidence>
<dbReference type="GeneID" id="114333129"/>
<dbReference type="RefSeq" id="XP_028138759.2">
    <property type="nucleotide sequence ID" value="XM_028282958.2"/>
</dbReference>
<dbReference type="EnsemblMetazoa" id="XM_028282958.2">
    <property type="protein sequence ID" value="XP_028138759.2"/>
    <property type="gene ID" value="LOC114333129"/>
</dbReference>
<sequence length="509" mass="57363">MFSCQKMKSIFFVFLVVLCTTNVVFTHHPWYPDLPRNYYGNLRYHEDRKMDGVHDRLQSRSYLPVDHDAFSVHALFSIPRLAVPEKEYIARIPLHKVKTPALVLPQALHPLPYSLVDHDSILRRIIHPAPLLRSPGIVSTRISPSSNILVDHDVPPPLPNHDTLPSPYNRIGRLPGQLPRTRVTVTSLDDALLRYGIPLLRKIGRVPLTKVTGAKSLFGRSPYARRTQPDFAMNDAVVAPSDLPVDNGFRSHVLRYPRINRHIHEKHNHDKHNHARSSPDIVANDALHNHVSDPLHNHDTLVRRSIPTSSRLVGFRPVRRNQGKRLDAHLHDALLELSDDSAVNQDTLIRDNVSKILPNILQIPLKRGKTSGPILSDAPVDHDHQNHNDHGPHDHDTNSRHTVPSYPRSRDDSVAALSDNHGHHDHDANSRHSFPSVFISGDDAPAALSGHHDHDANLRHLIPFNPRSTIPSRQDFDAVSSDAVLPGSHSLFDNDAVPRFRLPSRVGRR</sequence>